<dbReference type="InterPro" id="IPR029054">
    <property type="entry name" value="dUTPase-like"/>
</dbReference>
<dbReference type="HOGENOM" id="CLU_068508_0_0_9"/>
<keyword evidence="8" id="KW-1185">Reference proteome</keyword>
<dbReference type="PANTHER" id="PTHR11241:SF0">
    <property type="entry name" value="DEOXYURIDINE 5'-TRIPHOSPHATE NUCLEOTIDOHYDROLASE"/>
    <property type="match status" value="1"/>
</dbReference>
<dbReference type="InterPro" id="IPR008181">
    <property type="entry name" value="dUTPase"/>
</dbReference>
<dbReference type="GO" id="GO:0000287">
    <property type="term" value="F:magnesium ion binding"/>
    <property type="evidence" value="ECO:0007669"/>
    <property type="project" value="InterPro"/>
</dbReference>
<dbReference type="SUPFAM" id="SSF51283">
    <property type="entry name" value="dUTPase-like"/>
    <property type="match status" value="1"/>
</dbReference>
<protein>
    <recommendedName>
        <fullName evidence="2">dUTP diphosphatase</fullName>
        <ecNumber evidence="2">3.6.1.23</ecNumber>
    </recommendedName>
</protein>
<sequence length="180" mass="19603">MSKQRGFELVSKYEGQGLNLPQRASKASAGYDLEAAVDVSLPSIWQVLLANGGLNQAVSLGHLPEENEEFLASTLVPTGVKAFMPNDEYLLLANRSSNPMKRQLALPNGIGVIDADYYNNANNEGEIFVQLINYGLKPYQIKKGDRIAQAIFTPYRKVDETGIDLGDRTGGFGSSGYSKN</sequence>
<evidence type="ECO:0000256" key="2">
    <source>
        <dbReference type="ARBA" id="ARBA00012379"/>
    </source>
</evidence>
<organism evidence="7 8">
    <name type="scientific">Alloiococcus otitis ATCC 51267</name>
    <dbReference type="NCBI Taxonomy" id="883081"/>
    <lineage>
        <taxon>Bacteria</taxon>
        <taxon>Bacillati</taxon>
        <taxon>Bacillota</taxon>
        <taxon>Bacilli</taxon>
        <taxon>Lactobacillales</taxon>
        <taxon>Carnobacteriaceae</taxon>
        <taxon>Alloiococcus</taxon>
    </lineage>
</organism>
<dbReference type="Proteomes" id="UP000009875">
    <property type="component" value="Unassembled WGS sequence"/>
</dbReference>
<dbReference type="Pfam" id="PF00692">
    <property type="entry name" value="dUTPase"/>
    <property type="match status" value="1"/>
</dbReference>
<proteinExistence type="inferred from homology"/>
<reference evidence="7 8" key="1">
    <citation type="submission" date="2012-09" db="EMBL/GenBank/DDBJ databases">
        <title>The Genome Sequence of Alloiococcus otitis ATCC 51267.</title>
        <authorList>
            <consortium name="The Broad Institute Genome Sequencing Platform"/>
            <person name="Earl A."/>
            <person name="Ward D."/>
            <person name="Feldgarden M."/>
            <person name="Gevers D."/>
            <person name="Huys G."/>
            <person name="Walker B."/>
            <person name="Young S.K."/>
            <person name="Zeng Q."/>
            <person name="Gargeya S."/>
            <person name="Fitzgerald M."/>
            <person name="Haas B."/>
            <person name="Abouelleil A."/>
            <person name="Alvarado L."/>
            <person name="Arachchi H.M."/>
            <person name="Berlin A.M."/>
            <person name="Chapman S.B."/>
            <person name="Goldberg J."/>
            <person name="Griggs A."/>
            <person name="Gujja S."/>
            <person name="Hansen M."/>
            <person name="Howarth C."/>
            <person name="Imamovic A."/>
            <person name="Larimer J."/>
            <person name="McCowen C."/>
            <person name="Montmayeur A."/>
            <person name="Murphy C."/>
            <person name="Neiman D."/>
            <person name="Pearson M."/>
            <person name="Priest M."/>
            <person name="Roberts A."/>
            <person name="Saif S."/>
            <person name="Shea T."/>
            <person name="Sisk P."/>
            <person name="Sykes S."/>
            <person name="Wortman J."/>
            <person name="Nusbaum C."/>
            <person name="Birren B."/>
        </authorList>
    </citation>
    <scope>NUCLEOTIDE SEQUENCE [LARGE SCALE GENOMIC DNA]</scope>
    <source>
        <strain evidence="7 8">ATCC 51267</strain>
    </source>
</reference>
<keyword evidence="4" id="KW-0546">Nucleotide metabolism</keyword>
<evidence type="ECO:0000256" key="1">
    <source>
        <dbReference type="ARBA" id="ARBA00006581"/>
    </source>
</evidence>
<evidence type="ECO:0000313" key="7">
    <source>
        <dbReference type="EMBL" id="EKU92921.1"/>
    </source>
</evidence>
<dbReference type="EMBL" id="AGXA01000031">
    <property type="protein sequence ID" value="EKU92921.1"/>
    <property type="molecule type" value="Genomic_DNA"/>
</dbReference>
<dbReference type="InterPro" id="IPR033704">
    <property type="entry name" value="dUTPase_trimeric"/>
</dbReference>
<dbReference type="EC" id="3.6.1.23" evidence="2"/>
<comment type="caution">
    <text evidence="7">The sequence shown here is derived from an EMBL/GenBank/DDBJ whole genome shotgun (WGS) entry which is preliminary data.</text>
</comment>
<dbReference type="InterPro" id="IPR036157">
    <property type="entry name" value="dUTPase-like_sf"/>
</dbReference>
<name>K9EAS6_9LACT</name>
<evidence type="ECO:0000256" key="4">
    <source>
        <dbReference type="ARBA" id="ARBA00023080"/>
    </source>
</evidence>
<evidence type="ECO:0000256" key="3">
    <source>
        <dbReference type="ARBA" id="ARBA00022801"/>
    </source>
</evidence>
<feature type="domain" description="dUTPase-like" evidence="6">
    <location>
        <begin position="73"/>
        <end position="176"/>
    </location>
</feature>
<dbReference type="OrthoDB" id="9809956at2"/>
<dbReference type="PANTHER" id="PTHR11241">
    <property type="entry name" value="DEOXYURIDINE 5'-TRIPHOSPHATE NUCLEOTIDOHYDROLASE"/>
    <property type="match status" value="1"/>
</dbReference>
<dbReference type="STRING" id="883081.HMPREF9698_01524"/>
<keyword evidence="3" id="KW-0378">Hydrolase</keyword>
<comment type="catalytic activity">
    <reaction evidence="5">
        <text>dUTP + H2O = dUMP + diphosphate + H(+)</text>
        <dbReference type="Rhea" id="RHEA:10248"/>
        <dbReference type="ChEBI" id="CHEBI:15377"/>
        <dbReference type="ChEBI" id="CHEBI:15378"/>
        <dbReference type="ChEBI" id="CHEBI:33019"/>
        <dbReference type="ChEBI" id="CHEBI:61555"/>
        <dbReference type="ChEBI" id="CHEBI:246422"/>
        <dbReference type="EC" id="3.6.1.23"/>
    </reaction>
</comment>
<dbReference type="GO" id="GO:0006226">
    <property type="term" value="P:dUMP biosynthetic process"/>
    <property type="evidence" value="ECO:0007669"/>
    <property type="project" value="InterPro"/>
</dbReference>
<dbReference type="AlphaFoldDB" id="K9EAS6"/>
<dbReference type="PATRIC" id="fig|883081.3.peg.1529"/>
<dbReference type="GO" id="GO:0046081">
    <property type="term" value="P:dUTP catabolic process"/>
    <property type="evidence" value="ECO:0007669"/>
    <property type="project" value="InterPro"/>
</dbReference>
<evidence type="ECO:0000256" key="5">
    <source>
        <dbReference type="ARBA" id="ARBA00047686"/>
    </source>
</evidence>
<dbReference type="GO" id="GO:0004170">
    <property type="term" value="F:dUTP diphosphatase activity"/>
    <property type="evidence" value="ECO:0007669"/>
    <property type="project" value="UniProtKB-EC"/>
</dbReference>
<evidence type="ECO:0000313" key="8">
    <source>
        <dbReference type="Proteomes" id="UP000009875"/>
    </source>
</evidence>
<dbReference type="CDD" id="cd07557">
    <property type="entry name" value="trimeric_dUTPase"/>
    <property type="match status" value="1"/>
</dbReference>
<dbReference type="RefSeq" id="WP_003779051.1">
    <property type="nucleotide sequence ID" value="NZ_JH992962.1"/>
</dbReference>
<accession>K9EAS6</accession>
<comment type="similarity">
    <text evidence="1">Belongs to the dUTPase family.</text>
</comment>
<gene>
    <name evidence="7" type="ORF">HMPREF9698_01524</name>
</gene>
<evidence type="ECO:0000259" key="6">
    <source>
        <dbReference type="Pfam" id="PF00692"/>
    </source>
</evidence>
<dbReference type="Gene3D" id="2.70.40.10">
    <property type="match status" value="1"/>
</dbReference>
<dbReference type="eggNOG" id="COG0756">
    <property type="taxonomic scope" value="Bacteria"/>
</dbReference>